<dbReference type="Proteomes" id="UP000294832">
    <property type="component" value="Unassembled WGS sequence"/>
</dbReference>
<dbReference type="AlphaFoldDB" id="A0A4R2F7Y4"/>
<keyword evidence="2" id="KW-1185">Reference proteome</keyword>
<evidence type="ECO:0000313" key="1">
    <source>
        <dbReference type="EMBL" id="TCN81856.1"/>
    </source>
</evidence>
<proteinExistence type="predicted"/>
<gene>
    <name evidence="1" type="ORF">EDC91_1212</name>
</gene>
<evidence type="ECO:0000313" key="2">
    <source>
        <dbReference type="Proteomes" id="UP000294832"/>
    </source>
</evidence>
<dbReference type="EMBL" id="SLWF01000021">
    <property type="protein sequence ID" value="TCN81856.1"/>
    <property type="molecule type" value="Genomic_DNA"/>
</dbReference>
<reference evidence="1 2" key="1">
    <citation type="submission" date="2019-03" db="EMBL/GenBank/DDBJ databases">
        <title>Freshwater and sediment microbial communities from various areas in North America, analyzing microbe dynamics in response to fracking.</title>
        <authorList>
            <person name="Lamendella R."/>
        </authorList>
    </citation>
    <scope>NUCLEOTIDE SEQUENCE [LARGE SCALE GENOMIC DNA]</scope>
    <source>
        <strain evidence="1 2">74A</strain>
    </source>
</reference>
<comment type="caution">
    <text evidence="1">The sequence shown here is derived from an EMBL/GenBank/DDBJ whole genome shotgun (WGS) entry which is preliminary data.</text>
</comment>
<name>A0A4R2F7Y4_9GAMM</name>
<sequence length="78" mass="9179">MFSKHIRLFVAHAGDNICDIIRLQSSLCNQTIPFDSMFPQSSVNWERLYWEKSDSPDDMPVTMPNRFFIQEILNVRLS</sequence>
<protein>
    <submittedName>
        <fullName evidence="1">Uncharacterized protein</fullName>
    </submittedName>
</protein>
<accession>A0A4R2F7Y4</accession>
<organism evidence="1 2">
    <name type="scientific">Shewanella fodinae</name>
    <dbReference type="NCBI Taxonomy" id="552357"/>
    <lineage>
        <taxon>Bacteria</taxon>
        <taxon>Pseudomonadati</taxon>
        <taxon>Pseudomonadota</taxon>
        <taxon>Gammaproteobacteria</taxon>
        <taxon>Alteromonadales</taxon>
        <taxon>Shewanellaceae</taxon>
        <taxon>Shewanella</taxon>
    </lineage>
</organism>